<dbReference type="OrthoDB" id="3799587at2759"/>
<protein>
    <submittedName>
        <fullName evidence="1">Uncharacterized protein</fullName>
    </submittedName>
</protein>
<sequence length="123" mass="13006">MATTHHSEAVSTRGHGHDDQFSIKYFDQGCQLASNGLSPAAPNTACPFHGTILDPGTLGAPPRQNQSTSATLYDLLAHMPPAAFTQNIRMGTSVSCGCTCTQAIAQNPGAFFCDIDAIVLNRR</sequence>
<name>A0A9P4LG36_9PLEO</name>
<accession>A0A9P4LG36</accession>
<dbReference type="EMBL" id="ML978424">
    <property type="protein sequence ID" value="KAF2022844.1"/>
    <property type="molecule type" value="Genomic_DNA"/>
</dbReference>
<gene>
    <name evidence="1" type="ORF">EK21DRAFT_119335</name>
</gene>
<evidence type="ECO:0000313" key="1">
    <source>
        <dbReference type="EMBL" id="KAF2022844.1"/>
    </source>
</evidence>
<comment type="caution">
    <text evidence="1">The sequence shown here is derived from an EMBL/GenBank/DDBJ whole genome shotgun (WGS) entry which is preliminary data.</text>
</comment>
<dbReference type="AlphaFoldDB" id="A0A9P4LG36"/>
<dbReference type="Proteomes" id="UP000799777">
    <property type="component" value="Unassembled WGS sequence"/>
</dbReference>
<evidence type="ECO:0000313" key="2">
    <source>
        <dbReference type="Proteomes" id="UP000799777"/>
    </source>
</evidence>
<proteinExistence type="predicted"/>
<keyword evidence="2" id="KW-1185">Reference proteome</keyword>
<organism evidence="1 2">
    <name type="scientific">Setomelanomma holmii</name>
    <dbReference type="NCBI Taxonomy" id="210430"/>
    <lineage>
        <taxon>Eukaryota</taxon>
        <taxon>Fungi</taxon>
        <taxon>Dikarya</taxon>
        <taxon>Ascomycota</taxon>
        <taxon>Pezizomycotina</taxon>
        <taxon>Dothideomycetes</taxon>
        <taxon>Pleosporomycetidae</taxon>
        <taxon>Pleosporales</taxon>
        <taxon>Pleosporineae</taxon>
        <taxon>Phaeosphaeriaceae</taxon>
        <taxon>Setomelanomma</taxon>
    </lineage>
</organism>
<reference evidence="1" key="1">
    <citation type="journal article" date="2020" name="Stud. Mycol.">
        <title>101 Dothideomycetes genomes: a test case for predicting lifestyles and emergence of pathogens.</title>
        <authorList>
            <person name="Haridas S."/>
            <person name="Albert R."/>
            <person name="Binder M."/>
            <person name="Bloem J."/>
            <person name="Labutti K."/>
            <person name="Salamov A."/>
            <person name="Andreopoulos B."/>
            <person name="Baker S."/>
            <person name="Barry K."/>
            <person name="Bills G."/>
            <person name="Bluhm B."/>
            <person name="Cannon C."/>
            <person name="Castanera R."/>
            <person name="Culley D."/>
            <person name="Daum C."/>
            <person name="Ezra D."/>
            <person name="Gonzalez J."/>
            <person name="Henrissat B."/>
            <person name="Kuo A."/>
            <person name="Liang C."/>
            <person name="Lipzen A."/>
            <person name="Lutzoni F."/>
            <person name="Magnuson J."/>
            <person name="Mondo S."/>
            <person name="Nolan M."/>
            <person name="Ohm R."/>
            <person name="Pangilinan J."/>
            <person name="Park H.-J."/>
            <person name="Ramirez L."/>
            <person name="Alfaro M."/>
            <person name="Sun H."/>
            <person name="Tritt A."/>
            <person name="Yoshinaga Y."/>
            <person name="Zwiers L.-H."/>
            <person name="Turgeon B."/>
            <person name="Goodwin S."/>
            <person name="Spatafora J."/>
            <person name="Crous P."/>
            <person name="Grigoriev I."/>
        </authorList>
    </citation>
    <scope>NUCLEOTIDE SEQUENCE</scope>
    <source>
        <strain evidence="1">CBS 110217</strain>
    </source>
</reference>